<feature type="domain" description="DUF1468" evidence="2">
    <location>
        <begin position="16"/>
        <end position="156"/>
    </location>
</feature>
<dbReference type="InterPro" id="IPR009936">
    <property type="entry name" value="DUF1468"/>
</dbReference>
<keyword evidence="1" id="KW-0472">Membrane</keyword>
<organism evidence="3 4">
    <name type="scientific">Paracoccus liaowanqingii</name>
    <dbReference type="NCBI Taxonomy" id="2560053"/>
    <lineage>
        <taxon>Bacteria</taxon>
        <taxon>Pseudomonadati</taxon>
        <taxon>Pseudomonadota</taxon>
        <taxon>Alphaproteobacteria</taxon>
        <taxon>Rhodobacterales</taxon>
        <taxon>Paracoccaceae</taxon>
        <taxon>Paracoccus</taxon>
    </lineage>
</organism>
<sequence>MSIRTGWKSHAGDIVLGGVIFTLGLALFLQAQSLAPGPGLFPRFVLALMTATGAGIVALAILAGMRGRPAEAAQADWGRSVGVPAIILIAAGVLLYAIGFYLTSPLLIIAVYLWHCRVANGAVRLWRDPGVALVLAVGATLVLYLVFDRLIGLPAPTGALL</sequence>
<reference evidence="3 4" key="1">
    <citation type="submission" date="2019-03" db="EMBL/GenBank/DDBJ databases">
        <authorList>
            <person name="Li J."/>
        </authorList>
    </citation>
    <scope>NUCLEOTIDE SEQUENCE [LARGE SCALE GENOMIC DNA]</scope>
    <source>
        <strain evidence="3 4">3058</strain>
    </source>
</reference>
<dbReference type="EMBL" id="SRPG01000022">
    <property type="protein sequence ID" value="TGN67742.1"/>
    <property type="molecule type" value="Genomic_DNA"/>
</dbReference>
<feature type="transmembrane region" description="Helical" evidence="1">
    <location>
        <begin position="12"/>
        <end position="32"/>
    </location>
</feature>
<name>A0A4Z1CR81_9RHOB</name>
<feature type="transmembrane region" description="Helical" evidence="1">
    <location>
        <begin position="86"/>
        <end position="114"/>
    </location>
</feature>
<keyword evidence="1" id="KW-0812">Transmembrane</keyword>
<accession>A0A4Z1CR81</accession>
<dbReference type="AlphaFoldDB" id="A0A4Z1CR81"/>
<evidence type="ECO:0000256" key="1">
    <source>
        <dbReference type="SAM" id="Phobius"/>
    </source>
</evidence>
<dbReference type="RefSeq" id="WP_135816458.1">
    <property type="nucleotide sequence ID" value="NZ_SRPG01000022.1"/>
</dbReference>
<comment type="caution">
    <text evidence="3">The sequence shown here is derived from an EMBL/GenBank/DDBJ whole genome shotgun (WGS) entry which is preliminary data.</text>
</comment>
<evidence type="ECO:0000313" key="4">
    <source>
        <dbReference type="Proteomes" id="UP000297972"/>
    </source>
</evidence>
<evidence type="ECO:0000313" key="3">
    <source>
        <dbReference type="EMBL" id="TGN67742.1"/>
    </source>
</evidence>
<keyword evidence="1" id="KW-1133">Transmembrane helix</keyword>
<protein>
    <submittedName>
        <fullName evidence="3">Tripartite tricarboxylate transporter TctB family protein</fullName>
    </submittedName>
</protein>
<dbReference type="Proteomes" id="UP000297972">
    <property type="component" value="Unassembled WGS sequence"/>
</dbReference>
<proteinExistence type="predicted"/>
<keyword evidence="4" id="KW-1185">Reference proteome</keyword>
<dbReference type="Pfam" id="PF07331">
    <property type="entry name" value="TctB"/>
    <property type="match status" value="1"/>
</dbReference>
<gene>
    <name evidence="3" type="ORF">E4L95_03790</name>
</gene>
<evidence type="ECO:0000259" key="2">
    <source>
        <dbReference type="Pfam" id="PF07331"/>
    </source>
</evidence>
<feature type="transmembrane region" description="Helical" evidence="1">
    <location>
        <begin position="44"/>
        <end position="65"/>
    </location>
</feature>
<feature type="transmembrane region" description="Helical" evidence="1">
    <location>
        <begin position="129"/>
        <end position="147"/>
    </location>
</feature>